<dbReference type="Proteomes" id="UP000319209">
    <property type="component" value="Chromosome"/>
</dbReference>
<protein>
    <recommendedName>
        <fullName evidence="3">Carboxypeptidase-like regulatory domain-containing protein</fullName>
    </recommendedName>
</protein>
<dbReference type="SUPFAM" id="SSF49464">
    <property type="entry name" value="Carboxypeptidase regulatory domain-like"/>
    <property type="match status" value="1"/>
</dbReference>
<dbReference type="AlphaFoldDB" id="A0A516GMH6"/>
<evidence type="ECO:0000313" key="2">
    <source>
        <dbReference type="Proteomes" id="UP000319209"/>
    </source>
</evidence>
<gene>
    <name evidence="1" type="ORF">FNB79_01500</name>
</gene>
<keyword evidence="2" id="KW-1185">Reference proteome</keyword>
<reference evidence="1 2" key="1">
    <citation type="submission" date="2019-07" db="EMBL/GenBank/DDBJ databases">
        <title>Genome sequencing for Formosa sp. PS13.</title>
        <authorList>
            <person name="Park S.-J."/>
        </authorList>
    </citation>
    <scope>NUCLEOTIDE SEQUENCE [LARGE SCALE GENOMIC DNA]</scope>
    <source>
        <strain evidence="1 2">PS13</strain>
    </source>
</reference>
<dbReference type="InterPro" id="IPR008969">
    <property type="entry name" value="CarboxyPept-like_regulatory"/>
</dbReference>
<dbReference type="EMBL" id="CP041637">
    <property type="protein sequence ID" value="QDO92709.1"/>
    <property type="molecule type" value="Genomic_DNA"/>
</dbReference>
<dbReference type="Pfam" id="PF13715">
    <property type="entry name" value="CarbopepD_reg_2"/>
    <property type="match status" value="1"/>
</dbReference>
<dbReference type="RefSeq" id="WP_143379619.1">
    <property type="nucleotide sequence ID" value="NZ_CP041637.1"/>
</dbReference>
<accession>A0A516GMH6</accession>
<dbReference type="KEGG" id="fop:FNB79_01500"/>
<sequence length="250" mass="28410">MKVQILLCCFIGSISVVKAQNLQEISGMVIGEDDIENIHVINKTSRRFTVTKANGTFVIEAKLHDTIAFTAIQYTTREIIIDKNILENQVIRVNLSEEVNTLDEVIVGKVLTGNLMSDIINSEAEPENNFYNVGIPGYKGKRATQAERKLSEAKSGMLNKVVNGVTGYTKMLKAHVKLERNDVLITQIRQRLSDDLFTLYPLDVSKRMDFWYFCSESPDFLIRCKGQSDVEILEYLIEKYAVYKNNLKSE</sequence>
<dbReference type="OrthoDB" id="1427655at2"/>
<name>A0A516GMH6_9FLAO</name>
<proteinExistence type="predicted"/>
<evidence type="ECO:0000313" key="1">
    <source>
        <dbReference type="EMBL" id="QDO92709.1"/>
    </source>
</evidence>
<organism evidence="1 2">
    <name type="scientific">Formosa sediminum</name>
    <dbReference type="NCBI Taxonomy" id="2594004"/>
    <lineage>
        <taxon>Bacteria</taxon>
        <taxon>Pseudomonadati</taxon>
        <taxon>Bacteroidota</taxon>
        <taxon>Flavobacteriia</taxon>
        <taxon>Flavobacteriales</taxon>
        <taxon>Flavobacteriaceae</taxon>
        <taxon>Formosa</taxon>
    </lineage>
</organism>
<evidence type="ECO:0008006" key="3">
    <source>
        <dbReference type="Google" id="ProtNLM"/>
    </source>
</evidence>